<evidence type="ECO:0000256" key="1">
    <source>
        <dbReference type="ARBA" id="ARBA00004613"/>
    </source>
</evidence>
<dbReference type="Proteomes" id="UP001311915">
    <property type="component" value="Unassembled WGS sequence"/>
</dbReference>
<comment type="caution">
    <text evidence="7">The sequence shown here is derived from an EMBL/GenBank/DDBJ whole genome shotgun (WGS) entry which is preliminary data.</text>
</comment>
<dbReference type="Pfam" id="PF05938">
    <property type="entry name" value="Self-incomp_S1"/>
    <property type="match status" value="1"/>
</dbReference>
<comment type="similarity">
    <text evidence="2">Belongs to the plant self-incompatibility (S1) protein family.</text>
</comment>
<evidence type="ECO:0000313" key="7">
    <source>
        <dbReference type="EMBL" id="KAK4732719.1"/>
    </source>
</evidence>
<evidence type="ECO:0000256" key="6">
    <source>
        <dbReference type="SAM" id="SignalP"/>
    </source>
</evidence>
<evidence type="ECO:0000256" key="2">
    <source>
        <dbReference type="ARBA" id="ARBA00005581"/>
    </source>
</evidence>
<keyword evidence="3" id="KW-0713">Self-incompatibility</keyword>
<keyword evidence="8" id="KW-1185">Reference proteome</keyword>
<protein>
    <recommendedName>
        <fullName evidence="9">Transmembrane protein</fullName>
    </recommendedName>
</protein>
<evidence type="ECO:0000256" key="4">
    <source>
        <dbReference type="ARBA" id="ARBA00022525"/>
    </source>
</evidence>
<accession>A0AAV9M686</accession>
<organism evidence="7 8">
    <name type="scientific">Solanum pinnatisectum</name>
    <name type="common">tansyleaf nightshade</name>
    <dbReference type="NCBI Taxonomy" id="50273"/>
    <lineage>
        <taxon>Eukaryota</taxon>
        <taxon>Viridiplantae</taxon>
        <taxon>Streptophyta</taxon>
        <taxon>Embryophyta</taxon>
        <taxon>Tracheophyta</taxon>
        <taxon>Spermatophyta</taxon>
        <taxon>Magnoliopsida</taxon>
        <taxon>eudicotyledons</taxon>
        <taxon>Gunneridae</taxon>
        <taxon>Pentapetalae</taxon>
        <taxon>asterids</taxon>
        <taxon>lamiids</taxon>
        <taxon>Solanales</taxon>
        <taxon>Solanaceae</taxon>
        <taxon>Solanoideae</taxon>
        <taxon>Solaneae</taxon>
        <taxon>Solanum</taxon>
    </lineage>
</organism>
<feature type="signal peptide" evidence="6">
    <location>
        <begin position="1"/>
        <end position="23"/>
    </location>
</feature>
<name>A0AAV9M686_9SOLN</name>
<proteinExistence type="inferred from homology"/>
<dbReference type="GO" id="GO:0060320">
    <property type="term" value="P:rejection of self pollen"/>
    <property type="evidence" value="ECO:0007669"/>
    <property type="project" value="UniProtKB-KW"/>
</dbReference>
<dbReference type="EMBL" id="JAWPEI010000003">
    <property type="protein sequence ID" value="KAK4732719.1"/>
    <property type="molecule type" value="Genomic_DNA"/>
</dbReference>
<keyword evidence="4" id="KW-0964">Secreted</keyword>
<evidence type="ECO:0000313" key="8">
    <source>
        <dbReference type="Proteomes" id="UP001311915"/>
    </source>
</evidence>
<evidence type="ECO:0000256" key="3">
    <source>
        <dbReference type="ARBA" id="ARBA00022471"/>
    </source>
</evidence>
<evidence type="ECO:0008006" key="9">
    <source>
        <dbReference type="Google" id="ProtNLM"/>
    </source>
</evidence>
<dbReference type="AlphaFoldDB" id="A0AAV9M686"/>
<keyword evidence="5 6" id="KW-0732">Signal</keyword>
<dbReference type="InterPro" id="IPR010264">
    <property type="entry name" value="Self-incomp_S1"/>
</dbReference>
<gene>
    <name evidence="7" type="ORF">R3W88_025707</name>
</gene>
<comment type="subcellular location">
    <subcellularLocation>
        <location evidence="1">Secreted</location>
    </subcellularLocation>
</comment>
<evidence type="ECO:0000256" key="5">
    <source>
        <dbReference type="ARBA" id="ARBA00022729"/>
    </source>
</evidence>
<dbReference type="GO" id="GO:0005576">
    <property type="term" value="C:extracellular region"/>
    <property type="evidence" value="ECO:0007669"/>
    <property type="project" value="UniProtKB-SubCell"/>
</dbReference>
<feature type="chain" id="PRO_5043888881" description="Transmembrane protein" evidence="6">
    <location>
        <begin position="24"/>
        <end position="133"/>
    </location>
</feature>
<sequence length="133" mass="14909">MSFPVSHMFILSLLFITISSLSSTDNFQVSLTNTTPHLLDTNCISGGKNVGSHSMRFNDVYNIKIAIFPKGDNTIVCDITMHIPNGNKQGKFKLFDLMRDVGKCQSNICQLSVQDDGVCFMLDDHCELHFDWS</sequence>
<reference evidence="7 8" key="1">
    <citation type="submission" date="2023-10" db="EMBL/GenBank/DDBJ databases">
        <title>Genome-Wide Identification Analysis in wild type Solanum Pinnatisectum Reveals Some Genes Defensing Phytophthora Infestans.</title>
        <authorList>
            <person name="Sun C."/>
        </authorList>
    </citation>
    <scope>NUCLEOTIDE SEQUENCE [LARGE SCALE GENOMIC DNA]</scope>
    <source>
        <strain evidence="7">LQN</strain>
        <tissue evidence="7">Leaf</tissue>
    </source>
</reference>